<sequence>MVEMIQIYWPQFLLAFGTYIVATASPGPATLAIMGTAMRAGRSAGLSLAAGVISGSVFWGSLAAFGLGGLLARFEGAFEIMRLLGGCYLLWLAWKSFQSARKGLHADAAVAGFNKRETGHGTFYRRGLAIHLTNPKAVLSWAAIFTLALPAEAPAILPVVILLGCFLLGLVIFGGYALVFSTPVMVGVYARAKSWIETALGGLFTAAGLRLLITD</sequence>
<evidence type="ECO:0000256" key="3">
    <source>
        <dbReference type="ARBA" id="ARBA00022692"/>
    </source>
</evidence>
<proteinExistence type="predicted"/>
<feature type="transmembrane region" description="Helical" evidence="6">
    <location>
        <begin position="46"/>
        <end position="70"/>
    </location>
</feature>
<dbReference type="Pfam" id="PF01810">
    <property type="entry name" value="LysE"/>
    <property type="match status" value="1"/>
</dbReference>
<gene>
    <name evidence="7" type="ORF">DFP90_10255</name>
</gene>
<keyword evidence="5 6" id="KW-0472">Membrane</keyword>
<accession>A0A3D9HRF8</accession>
<keyword evidence="2" id="KW-1003">Cell membrane</keyword>
<feature type="transmembrane region" description="Helical" evidence="6">
    <location>
        <begin position="194"/>
        <end position="213"/>
    </location>
</feature>
<dbReference type="RefSeq" id="WP_218044599.1">
    <property type="nucleotide sequence ID" value="NZ_QRDW01000002.1"/>
</dbReference>
<dbReference type="GO" id="GO:0015171">
    <property type="term" value="F:amino acid transmembrane transporter activity"/>
    <property type="evidence" value="ECO:0007669"/>
    <property type="project" value="TreeGrafter"/>
</dbReference>
<keyword evidence="3 6" id="KW-0812">Transmembrane</keyword>
<evidence type="ECO:0000256" key="6">
    <source>
        <dbReference type="SAM" id="Phobius"/>
    </source>
</evidence>
<keyword evidence="4 6" id="KW-1133">Transmembrane helix</keyword>
<evidence type="ECO:0000256" key="1">
    <source>
        <dbReference type="ARBA" id="ARBA00004651"/>
    </source>
</evidence>
<evidence type="ECO:0000256" key="4">
    <source>
        <dbReference type="ARBA" id="ARBA00022989"/>
    </source>
</evidence>
<dbReference type="InterPro" id="IPR001123">
    <property type="entry name" value="LeuE-type"/>
</dbReference>
<dbReference type="Proteomes" id="UP000256845">
    <property type="component" value="Unassembled WGS sequence"/>
</dbReference>
<organism evidence="7 8">
    <name type="scientific">Aestuariispira insulae</name>
    <dbReference type="NCBI Taxonomy" id="1461337"/>
    <lineage>
        <taxon>Bacteria</taxon>
        <taxon>Pseudomonadati</taxon>
        <taxon>Pseudomonadota</taxon>
        <taxon>Alphaproteobacteria</taxon>
        <taxon>Rhodospirillales</taxon>
        <taxon>Kiloniellaceae</taxon>
        <taxon>Aestuariispira</taxon>
    </lineage>
</organism>
<reference evidence="7 8" key="1">
    <citation type="submission" date="2018-07" db="EMBL/GenBank/DDBJ databases">
        <title>Genomic Encyclopedia of Type Strains, Phase III (KMG-III): the genomes of soil and plant-associated and newly described type strains.</title>
        <authorList>
            <person name="Whitman W."/>
        </authorList>
    </citation>
    <scope>NUCLEOTIDE SEQUENCE [LARGE SCALE GENOMIC DNA]</scope>
    <source>
        <strain evidence="7 8">CECT 8488</strain>
    </source>
</reference>
<dbReference type="AlphaFoldDB" id="A0A3D9HRF8"/>
<dbReference type="PANTHER" id="PTHR30086">
    <property type="entry name" value="ARGININE EXPORTER PROTEIN ARGO"/>
    <property type="match status" value="1"/>
</dbReference>
<comment type="caution">
    <text evidence="7">The sequence shown here is derived from an EMBL/GenBank/DDBJ whole genome shotgun (WGS) entry which is preliminary data.</text>
</comment>
<evidence type="ECO:0000256" key="2">
    <source>
        <dbReference type="ARBA" id="ARBA00022475"/>
    </source>
</evidence>
<dbReference type="GO" id="GO:0005886">
    <property type="term" value="C:plasma membrane"/>
    <property type="evidence" value="ECO:0007669"/>
    <property type="project" value="UniProtKB-SubCell"/>
</dbReference>
<evidence type="ECO:0000313" key="8">
    <source>
        <dbReference type="Proteomes" id="UP000256845"/>
    </source>
</evidence>
<feature type="transmembrane region" description="Helical" evidence="6">
    <location>
        <begin position="155"/>
        <end position="182"/>
    </location>
</feature>
<feature type="transmembrane region" description="Helical" evidence="6">
    <location>
        <begin position="12"/>
        <end position="34"/>
    </location>
</feature>
<dbReference type="PANTHER" id="PTHR30086:SF20">
    <property type="entry name" value="ARGININE EXPORTER PROTEIN ARGO-RELATED"/>
    <property type="match status" value="1"/>
</dbReference>
<evidence type="ECO:0000313" key="7">
    <source>
        <dbReference type="EMBL" id="RED52039.1"/>
    </source>
</evidence>
<protein>
    <submittedName>
        <fullName evidence="7">Threonine/homoserine/homoserine lactone efflux protein</fullName>
    </submittedName>
</protein>
<name>A0A3D9HRF8_9PROT</name>
<keyword evidence="8" id="KW-1185">Reference proteome</keyword>
<dbReference type="EMBL" id="QRDW01000002">
    <property type="protein sequence ID" value="RED52039.1"/>
    <property type="molecule type" value="Genomic_DNA"/>
</dbReference>
<evidence type="ECO:0000256" key="5">
    <source>
        <dbReference type="ARBA" id="ARBA00023136"/>
    </source>
</evidence>
<comment type="subcellular location">
    <subcellularLocation>
        <location evidence="1">Cell membrane</location>
        <topology evidence="1">Multi-pass membrane protein</topology>
    </subcellularLocation>
</comment>
<feature type="transmembrane region" description="Helical" evidence="6">
    <location>
        <begin position="128"/>
        <end position="149"/>
    </location>
</feature>